<dbReference type="GeneID" id="55007240"/>
<evidence type="ECO:0000313" key="2">
    <source>
        <dbReference type="Proteomes" id="UP000281181"/>
    </source>
</evidence>
<reference evidence="1 2" key="1">
    <citation type="submission" date="2018-09" db="EMBL/GenBank/DDBJ databases">
        <authorList>
            <person name="You S."/>
        </authorList>
    </citation>
    <scope>NUCLEOTIDE SEQUENCE [LARGE SCALE GENOMIC DNA]</scope>
</reference>
<name>A0A3G3M5Z9_9CAUD</name>
<evidence type="ECO:0000313" key="1">
    <source>
        <dbReference type="EMBL" id="AYR01821.1"/>
    </source>
</evidence>
<accession>A0A3G3M5Z9</accession>
<dbReference type="Proteomes" id="UP000281181">
    <property type="component" value="Segment"/>
</dbReference>
<protein>
    <submittedName>
        <fullName evidence="1">Uncharacterized protein</fullName>
    </submittedName>
</protein>
<dbReference type="KEGG" id="vg:55007240"/>
<keyword evidence="2" id="KW-1185">Reference proteome</keyword>
<sequence>MNDDQNHEEHVQINEVLLALIERVEALEKYVSELPTPDKTYYKPKGHTKYMNVKENYDELYNRISILEGN</sequence>
<proteinExistence type="predicted"/>
<dbReference type="RefSeq" id="YP_009816006.1">
    <property type="nucleotide sequence ID" value="NC_048102.1"/>
</dbReference>
<organism evidence="1 2">
    <name type="scientific">Synechococcus phage S-P4</name>
    <dbReference type="NCBI Taxonomy" id="2484640"/>
    <lineage>
        <taxon>Viruses</taxon>
        <taxon>Duplodnaviria</taxon>
        <taxon>Heunggongvirae</taxon>
        <taxon>Uroviricota</taxon>
        <taxon>Caudoviricetes</taxon>
        <taxon>Pantevenvirales</taxon>
        <taxon>Kyanoviridae</taxon>
        <taxon>Leucotheavirus</taxon>
        <taxon>Leucotheavirus sp4</taxon>
    </lineage>
</organism>
<dbReference type="EMBL" id="MH920639">
    <property type="protein sequence ID" value="AYR01821.1"/>
    <property type="molecule type" value="Genomic_DNA"/>
</dbReference>